<organism evidence="1 2">
    <name type="scientific">Paenibacillus plantiphilus</name>
    <dbReference type="NCBI Taxonomy" id="2905650"/>
    <lineage>
        <taxon>Bacteria</taxon>
        <taxon>Bacillati</taxon>
        <taxon>Bacillota</taxon>
        <taxon>Bacilli</taxon>
        <taxon>Bacillales</taxon>
        <taxon>Paenibacillaceae</taxon>
        <taxon>Paenibacillus</taxon>
    </lineage>
</organism>
<protein>
    <submittedName>
        <fullName evidence="1">Uncharacterized protein</fullName>
    </submittedName>
</protein>
<name>A0ABN8H3P4_9BACL</name>
<reference evidence="1" key="1">
    <citation type="submission" date="2022-01" db="EMBL/GenBank/DDBJ databases">
        <authorList>
            <person name="Criscuolo A."/>
        </authorList>
    </citation>
    <scope>NUCLEOTIDE SEQUENCE</scope>
    <source>
        <strain evidence="1">CIP111893</strain>
    </source>
</reference>
<evidence type="ECO:0000313" key="2">
    <source>
        <dbReference type="Proteomes" id="UP000838686"/>
    </source>
</evidence>
<proteinExistence type="predicted"/>
<dbReference type="RefSeq" id="WP_236346214.1">
    <property type="nucleotide sequence ID" value="NZ_CAKMMF010000038.1"/>
</dbReference>
<keyword evidence="2" id="KW-1185">Reference proteome</keyword>
<evidence type="ECO:0000313" key="1">
    <source>
        <dbReference type="EMBL" id="CAH1222313.1"/>
    </source>
</evidence>
<comment type="caution">
    <text evidence="1">The sequence shown here is derived from an EMBL/GenBank/DDBJ whole genome shotgun (WGS) entry which is preliminary data.</text>
</comment>
<sequence length="136" mass="15949">MNMTSYESIRSSIVLDFEEYIEEEGLNVAQVSAKILEEDWKIVNNSLFTKKLYFVSIAIESLKYKEIADFIYSKLDTYLENTKLVENNIDKNDIKKLLQDIQICKKLITNKDEYKIRETSDSTKSRVEYILGLKVD</sequence>
<dbReference type="Proteomes" id="UP000838686">
    <property type="component" value="Unassembled WGS sequence"/>
</dbReference>
<accession>A0ABN8H3P4</accession>
<gene>
    <name evidence="1" type="ORF">PAECIP111893_04844</name>
</gene>
<dbReference type="EMBL" id="CAKMMF010000038">
    <property type="protein sequence ID" value="CAH1222313.1"/>
    <property type="molecule type" value="Genomic_DNA"/>
</dbReference>